<accession>A0A411YG40</accession>
<dbReference type="GO" id="GO:0031460">
    <property type="term" value="P:glycine betaine transport"/>
    <property type="evidence" value="ECO:0007669"/>
    <property type="project" value="TreeGrafter"/>
</dbReference>
<dbReference type="InterPro" id="IPR007210">
    <property type="entry name" value="ABC_Gly_betaine_transp_sub-bd"/>
</dbReference>
<sequence length="335" mass="37510">MFLSLLAALMLLVAACEEDVADDPDDEPDEEEEEEPDEDPDEDEEEEPDEDPDEDEEEEPDEEEAEEPANGEVSFAWIPWEENIANTFLWVEILEREGYEASEEQYDVAPTFAAVAGGDEDVFLDMWLPTTHADYEEEFGDELEELGVWFDDPATVELTVPEYVCEDEGVCSHEDLAENPDLFGGEITGIEAGAGMMQTLDEEVMPTYGLDEEFDLIDSSTSAMRAELETAYDNEEPIVVTLWTPHPEYADKDLHILEDPEGAWGEGEELHGVARPGFSEDMPEVAEWLENFSIGSDDMGALQATIEEAGEGNEQEGAAEWVDENEDLVDEWLGR</sequence>
<evidence type="ECO:0000259" key="6">
    <source>
        <dbReference type="Pfam" id="PF04069"/>
    </source>
</evidence>
<keyword evidence="4" id="KW-0472">Membrane</keyword>
<organism evidence="7 8">
    <name type="scientific">Egibacter rhizosphaerae</name>
    <dbReference type="NCBI Taxonomy" id="1670831"/>
    <lineage>
        <taxon>Bacteria</taxon>
        <taxon>Bacillati</taxon>
        <taxon>Actinomycetota</taxon>
        <taxon>Nitriliruptoria</taxon>
        <taxon>Egibacterales</taxon>
        <taxon>Egibacteraceae</taxon>
        <taxon>Egibacter</taxon>
    </lineage>
</organism>
<dbReference type="EMBL" id="CP036402">
    <property type="protein sequence ID" value="QBI20188.1"/>
    <property type="molecule type" value="Genomic_DNA"/>
</dbReference>
<comment type="subcellular location">
    <subcellularLocation>
        <location evidence="1">Cell membrane</location>
    </subcellularLocation>
</comment>
<dbReference type="OrthoDB" id="9787902at2"/>
<evidence type="ECO:0000256" key="1">
    <source>
        <dbReference type="ARBA" id="ARBA00004236"/>
    </source>
</evidence>
<evidence type="ECO:0000256" key="4">
    <source>
        <dbReference type="ARBA" id="ARBA00023136"/>
    </source>
</evidence>
<dbReference type="GO" id="GO:0015871">
    <property type="term" value="P:choline transport"/>
    <property type="evidence" value="ECO:0007669"/>
    <property type="project" value="TreeGrafter"/>
</dbReference>
<proteinExistence type="predicted"/>
<dbReference type="GO" id="GO:0015226">
    <property type="term" value="F:carnitine transmembrane transporter activity"/>
    <property type="evidence" value="ECO:0007669"/>
    <property type="project" value="TreeGrafter"/>
</dbReference>
<dbReference type="PANTHER" id="PTHR47737:SF1">
    <property type="entry name" value="GLYCINE BETAINE_PROLINE BETAINE TRANSPORT SYSTEM PERMEASE PROTEIN PROW"/>
    <property type="match status" value="1"/>
</dbReference>
<evidence type="ECO:0000256" key="5">
    <source>
        <dbReference type="SAM" id="MobiDB-lite"/>
    </source>
</evidence>
<dbReference type="Pfam" id="PF04069">
    <property type="entry name" value="OpuAC"/>
    <property type="match status" value="1"/>
</dbReference>
<dbReference type="SUPFAM" id="SSF53850">
    <property type="entry name" value="Periplasmic binding protein-like II"/>
    <property type="match status" value="1"/>
</dbReference>
<keyword evidence="8" id="KW-1185">Reference proteome</keyword>
<gene>
    <name evidence="7" type="ORF">ER308_11845</name>
</gene>
<dbReference type="CDD" id="cd13639">
    <property type="entry name" value="PBP2_OpuAC_like"/>
    <property type="match status" value="1"/>
</dbReference>
<dbReference type="Proteomes" id="UP000291469">
    <property type="component" value="Chromosome"/>
</dbReference>
<feature type="region of interest" description="Disordered" evidence="5">
    <location>
        <begin position="17"/>
        <end position="77"/>
    </location>
</feature>
<dbReference type="Gene3D" id="3.40.190.100">
    <property type="entry name" value="Glycine betaine-binding periplasmic protein, domain 2"/>
    <property type="match status" value="1"/>
</dbReference>
<dbReference type="GO" id="GO:0043190">
    <property type="term" value="C:ATP-binding cassette (ABC) transporter complex"/>
    <property type="evidence" value="ECO:0007669"/>
    <property type="project" value="InterPro"/>
</dbReference>
<evidence type="ECO:0000313" key="7">
    <source>
        <dbReference type="EMBL" id="QBI20188.1"/>
    </source>
</evidence>
<dbReference type="KEGG" id="erz:ER308_11845"/>
<keyword evidence="2" id="KW-0813">Transport</keyword>
<name>A0A411YG40_9ACTN</name>
<keyword evidence="3" id="KW-1003">Cell membrane</keyword>
<evidence type="ECO:0000313" key="8">
    <source>
        <dbReference type="Proteomes" id="UP000291469"/>
    </source>
</evidence>
<dbReference type="Gene3D" id="3.40.190.10">
    <property type="entry name" value="Periplasmic binding protein-like II"/>
    <property type="match status" value="1"/>
</dbReference>
<protein>
    <submittedName>
        <fullName evidence="7">Glycine betaine ABC transporter substrate-binding protein</fullName>
    </submittedName>
</protein>
<dbReference type="RefSeq" id="WP_131155185.1">
    <property type="nucleotide sequence ID" value="NZ_CP036402.1"/>
</dbReference>
<feature type="domain" description="ABC-type glycine betaine transport system substrate-binding" evidence="6">
    <location>
        <begin position="72"/>
        <end position="324"/>
    </location>
</feature>
<evidence type="ECO:0000256" key="3">
    <source>
        <dbReference type="ARBA" id="ARBA00022475"/>
    </source>
</evidence>
<dbReference type="GO" id="GO:0005275">
    <property type="term" value="F:amine transmembrane transporter activity"/>
    <property type="evidence" value="ECO:0007669"/>
    <property type="project" value="TreeGrafter"/>
</dbReference>
<dbReference type="AlphaFoldDB" id="A0A411YG40"/>
<feature type="compositionally biased region" description="Acidic residues" evidence="5">
    <location>
        <begin position="17"/>
        <end position="69"/>
    </location>
</feature>
<dbReference type="PANTHER" id="PTHR47737">
    <property type="entry name" value="GLYCINE BETAINE/PROLINE BETAINE TRANSPORT SYSTEM PERMEASE PROTEIN PROW"/>
    <property type="match status" value="1"/>
</dbReference>
<evidence type="ECO:0000256" key="2">
    <source>
        <dbReference type="ARBA" id="ARBA00022448"/>
    </source>
</evidence>
<reference evidence="7 8" key="1">
    <citation type="submission" date="2019-01" db="EMBL/GenBank/DDBJ databases">
        <title>Egibacter rhizosphaerae EGI 80759T.</title>
        <authorList>
            <person name="Chen D.-D."/>
            <person name="Tian Y."/>
            <person name="Jiao J.-Y."/>
            <person name="Zhang X.-T."/>
            <person name="Zhang Y.-G."/>
            <person name="Zhang Y."/>
            <person name="Xiao M."/>
            <person name="Shu W.-S."/>
            <person name="Li W.-J."/>
        </authorList>
    </citation>
    <scope>NUCLEOTIDE SEQUENCE [LARGE SCALE GENOMIC DNA]</scope>
    <source>
        <strain evidence="7 8">EGI 80759</strain>
    </source>
</reference>